<comment type="similarity">
    <text evidence="2">Belongs to the heparin-binding growth factors family.</text>
</comment>
<evidence type="ECO:0000256" key="5">
    <source>
        <dbReference type="SAM" id="Phobius"/>
    </source>
</evidence>
<dbReference type="Proteomes" id="UP000694700">
    <property type="component" value="Unplaced"/>
</dbReference>
<keyword evidence="5" id="KW-1133">Transmembrane helix</keyword>
<evidence type="ECO:0000256" key="2">
    <source>
        <dbReference type="ARBA" id="ARBA00007936"/>
    </source>
</evidence>
<dbReference type="InterPro" id="IPR008996">
    <property type="entry name" value="IL1/FGF"/>
</dbReference>
<feature type="transmembrane region" description="Helical" evidence="5">
    <location>
        <begin position="39"/>
        <end position="60"/>
    </location>
</feature>
<reference evidence="6" key="1">
    <citation type="submission" date="2025-08" db="UniProtKB">
        <authorList>
            <consortium name="Ensembl"/>
        </authorList>
    </citation>
    <scope>IDENTIFICATION</scope>
</reference>
<feature type="region of interest" description="Disordered" evidence="4">
    <location>
        <begin position="1"/>
        <end position="22"/>
    </location>
</feature>
<evidence type="ECO:0000313" key="6">
    <source>
        <dbReference type="Ensembl" id="ENSCCRP00015095788.1"/>
    </source>
</evidence>
<accession>A0A8C1ZVE3</accession>
<keyword evidence="3" id="KW-0964">Secreted</keyword>
<organism evidence="6 7">
    <name type="scientific">Cyprinus carpio</name>
    <name type="common">Common carp</name>
    <dbReference type="NCBI Taxonomy" id="7962"/>
    <lineage>
        <taxon>Eukaryota</taxon>
        <taxon>Metazoa</taxon>
        <taxon>Chordata</taxon>
        <taxon>Craniata</taxon>
        <taxon>Vertebrata</taxon>
        <taxon>Euteleostomi</taxon>
        <taxon>Actinopterygii</taxon>
        <taxon>Neopterygii</taxon>
        <taxon>Teleostei</taxon>
        <taxon>Ostariophysi</taxon>
        <taxon>Cypriniformes</taxon>
        <taxon>Cyprinidae</taxon>
        <taxon>Cyprininae</taxon>
        <taxon>Cyprinus</taxon>
    </lineage>
</organism>
<dbReference type="Pfam" id="PF00167">
    <property type="entry name" value="FGF"/>
    <property type="match status" value="1"/>
</dbReference>
<evidence type="ECO:0000256" key="3">
    <source>
        <dbReference type="ARBA" id="ARBA00022525"/>
    </source>
</evidence>
<dbReference type="GO" id="GO:0008083">
    <property type="term" value="F:growth factor activity"/>
    <property type="evidence" value="ECO:0007669"/>
    <property type="project" value="InterPro"/>
</dbReference>
<dbReference type="GO" id="GO:0005576">
    <property type="term" value="C:extracellular region"/>
    <property type="evidence" value="ECO:0007669"/>
    <property type="project" value="UniProtKB-SubCell"/>
</dbReference>
<keyword evidence="5" id="KW-0812">Transmembrane</keyword>
<dbReference type="SUPFAM" id="SSF50353">
    <property type="entry name" value="Cytokine"/>
    <property type="match status" value="1"/>
</dbReference>
<comment type="subcellular location">
    <subcellularLocation>
        <location evidence="1">Secreted</location>
    </subcellularLocation>
</comment>
<evidence type="ECO:0000256" key="1">
    <source>
        <dbReference type="ARBA" id="ARBA00004613"/>
    </source>
</evidence>
<keyword evidence="5" id="KW-0472">Membrane</keyword>
<dbReference type="Ensembl" id="ENSCCRT00015098886.1">
    <property type="protein sequence ID" value="ENSCCRP00015095788.1"/>
    <property type="gene ID" value="ENSCCRG00015038628.1"/>
</dbReference>
<dbReference type="InterPro" id="IPR002209">
    <property type="entry name" value="Fibroblast_GF_fam"/>
</dbReference>
<protein>
    <submittedName>
        <fullName evidence="6">Uncharacterized protein</fullName>
    </submittedName>
</protein>
<dbReference type="Gene3D" id="2.80.10.50">
    <property type="match status" value="1"/>
</dbReference>
<dbReference type="AlphaFoldDB" id="A0A8C1ZVE3"/>
<evidence type="ECO:0000313" key="7">
    <source>
        <dbReference type="Proteomes" id="UP000694700"/>
    </source>
</evidence>
<evidence type="ECO:0000256" key="4">
    <source>
        <dbReference type="SAM" id="MobiDB-lite"/>
    </source>
</evidence>
<sequence length="175" mass="20271">TPPMSEALDEQRGSPPAQSKRCSLQIIRRSPSKFVSSLFSQHILIFYTVNFASNIIIYLVRHPDSKQFRPSVGRCQIPLENEIKSIFKKLFSRQDFFLSLQPNGLINGVQDNTSTYFYYLHIPKKLGQVAIRGRKKACFYDGMGLHDFIYDVEIFTPEVKLKEYIFSLYLILYAS</sequence>
<proteinExistence type="inferred from homology"/>
<name>A0A8C1ZVE3_CYPCA</name>